<evidence type="ECO:0000313" key="3">
    <source>
        <dbReference type="Proteomes" id="UP001370100"/>
    </source>
</evidence>
<evidence type="ECO:0000313" key="2">
    <source>
        <dbReference type="EMBL" id="MEJ2886383.1"/>
    </source>
</evidence>
<feature type="transmembrane region" description="Helical" evidence="1">
    <location>
        <begin position="62"/>
        <end position="84"/>
    </location>
</feature>
<evidence type="ECO:0000256" key="1">
    <source>
        <dbReference type="SAM" id="Phobius"/>
    </source>
</evidence>
<feature type="transmembrane region" description="Helical" evidence="1">
    <location>
        <begin position="30"/>
        <end position="50"/>
    </location>
</feature>
<gene>
    <name evidence="2" type="ORF">WCD41_07945</name>
</gene>
<dbReference type="EMBL" id="JBBEGL010000002">
    <property type="protein sequence ID" value="MEJ2886383.1"/>
    <property type="molecule type" value="Genomic_DNA"/>
</dbReference>
<sequence>MAIGLVMAAGLVAGTDPASAYTLHVGGFVLAAPAAFAGVAFFVAMAVVAFGSQVLPDWSGWLALVGVLANVGAVGGVGTLTGPWNSGNGLLGGIAAPLGLFVVWILAISVTWLREPQEVPA</sequence>
<organism evidence="2 3">
    <name type="scientific">Actinomycetospora aeridis</name>
    <dbReference type="NCBI Taxonomy" id="3129231"/>
    <lineage>
        <taxon>Bacteria</taxon>
        <taxon>Bacillati</taxon>
        <taxon>Actinomycetota</taxon>
        <taxon>Actinomycetes</taxon>
        <taxon>Pseudonocardiales</taxon>
        <taxon>Pseudonocardiaceae</taxon>
        <taxon>Actinomycetospora</taxon>
    </lineage>
</organism>
<name>A0ABU8N1V4_9PSEU</name>
<evidence type="ECO:0008006" key="4">
    <source>
        <dbReference type="Google" id="ProtNLM"/>
    </source>
</evidence>
<reference evidence="2 3" key="1">
    <citation type="submission" date="2024-03" db="EMBL/GenBank/DDBJ databases">
        <title>Actinomycetospora sp. OC33-EN06, a novel actinomycete isolated from wild orchid (Aerides multiflora).</title>
        <authorList>
            <person name="Suriyachadkun C."/>
        </authorList>
    </citation>
    <scope>NUCLEOTIDE SEQUENCE [LARGE SCALE GENOMIC DNA]</scope>
    <source>
        <strain evidence="2 3">OC33-EN06</strain>
    </source>
</reference>
<protein>
    <recommendedName>
        <fullName evidence="4">DUF423 domain-containing protein</fullName>
    </recommendedName>
</protein>
<feature type="transmembrane region" description="Helical" evidence="1">
    <location>
        <begin position="90"/>
        <end position="113"/>
    </location>
</feature>
<keyword evidence="1" id="KW-1133">Transmembrane helix</keyword>
<keyword evidence="1" id="KW-0812">Transmembrane</keyword>
<dbReference type="RefSeq" id="WP_337712868.1">
    <property type="nucleotide sequence ID" value="NZ_JBBEGL010000002.1"/>
</dbReference>
<comment type="caution">
    <text evidence="2">The sequence shown here is derived from an EMBL/GenBank/DDBJ whole genome shotgun (WGS) entry which is preliminary data.</text>
</comment>
<accession>A0ABU8N1V4</accession>
<keyword evidence="1" id="KW-0472">Membrane</keyword>
<proteinExistence type="predicted"/>
<dbReference type="Proteomes" id="UP001370100">
    <property type="component" value="Unassembled WGS sequence"/>
</dbReference>
<keyword evidence="3" id="KW-1185">Reference proteome</keyword>